<sequence>MLTNFILVSETRFQTIETALKNQQASIQGLENQIGQLAKLISKRPQGSLPSNTKTNPKEQLHAIIVRDEERLVEPKPEPRQESMVLLDKTNPRIATLELNANGTTPFTVLNVFPYGTVEVNHSKFGTFKVNITRLKPSIDNRIDSEKKEFQLLEPP</sequence>
<accession>A0A2P5YWB6</accession>
<dbReference type="EMBL" id="KZ662728">
    <property type="protein sequence ID" value="PPS19897.1"/>
    <property type="molecule type" value="Genomic_DNA"/>
</dbReference>
<feature type="coiled-coil region" evidence="1">
    <location>
        <begin position="13"/>
        <end position="40"/>
    </location>
</feature>
<dbReference type="AlphaFoldDB" id="A0A2P5YWB6"/>
<proteinExistence type="predicted"/>
<name>A0A2P5YWB6_GOSBA</name>
<evidence type="ECO:0000256" key="1">
    <source>
        <dbReference type="SAM" id="Coils"/>
    </source>
</evidence>
<dbReference type="OrthoDB" id="849214at2759"/>
<evidence type="ECO:0000313" key="2">
    <source>
        <dbReference type="EMBL" id="PPS19897.1"/>
    </source>
</evidence>
<gene>
    <name evidence="2" type="ORF">GOBAR_AA00656</name>
</gene>
<organism evidence="2 3">
    <name type="scientific">Gossypium barbadense</name>
    <name type="common">Sea Island cotton</name>
    <name type="synonym">Hibiscus barbadensis</name>
    <dbReference type="NCBI Taxonomy" id="3634"/>
    <lineage>
        <taxon>Eukaryota</taxon>
        <taxon>Viridiplantae</taxon>
        <taxon>Streptophyta</taxon>
        <taxon>Embryophyta</taxon>
        <taxon>Tracheophyta</taxon>
        <taxon>Spermatophyta</taxon>
        <taxon>Magnoliopsida</taxon>
        <taxon>eudicotyledons</taxon>
        <taxon>Gunneridae</taxon>
        <taxon>Pentapetalae</taxon>
        <taxon>rosids</taxon>
        <taxon>malvids</taxon>
        <taxon>Malvales</taxon>
        <taxon>Malvaceae</taxon>
        <taxon>Malvoideae</taxon>
        <taxon>Gossypium</taxon>
    </lineage>
</organism>
<keyword evidence="1" id="KW-0175">Coiled coil</keyword>
<evidence type="ECO:0000313" key="3">
    <source>
        <dbReference type="Proteomes" id="UP000239757"/>
    </source>
</evidence>
<dbReference type="Proteomes" id="UP000239757">
    <property type="component" value="Unassembled WGS sequence"/>
</dbReference>
<reference evidence="2 3" key="1">
    <citation type="submission" date="2015-01" db="EMBL/GenBank/DDBJ databases">
        <title>Genome of allotetraploid Gossypium barbadense reveals genomic plasticity and fiber elongation in cotton evolution.</title>
        <authorList>
            <person name="Chen X."/>
            <person name="Liu X."/>
            <person name="Zhao B."/>
            <person name="Zheng H."/>
            <person name="Hu Y."/>
            <person name="Lu G."/>
            <person name="Yang C."/>
            <person name="Chen J."/>
            <person name="Shan C."/>
            <person name="Zhang L."/>
            <person name="Zhou Y."/>
            <person name="Wang L."/>
            <person name="Guo W."/>
            <person name="Bai Y."/>
            <person name="Ruan J."/>
            <person name="Shangguan X."/>
            <person name="Mao Y."/>
            <person name="Jiang J."/>
            <person name="Zhu Y."/>
            <person name="Lei J."/>
            <person name="Kang H."/>
            <person name="Chen S."/>
            <person name="He X."/>
            <person name="Wang R."/>
            <person name="Wang Y."/>
            <person name="Chen J."/>
            <person name="Wang L."/>
            <person name="Yu S."/>
            <person name="Wang B."/>
            <person name="Wei J."/>
            <person name="Song S."/>
            <person name="Lu X."/>
            <person name="Gao Z."/>
            <person name="Gu W."/>
            <person name="Deng X."/>
            <person name="Ma D."/>
            <person name="Wang S."/>
            <person name="Liang W."/>
            <person name="Fang L."/>
            <person name="Cai C."/>
            <person name="Zhu X."/>
            <person name="Zhou B."/>
            <person name="Zhang Y."/>
            <person name="Chen Z."/>
            <person name="Xu S."/>
            <person name="Zhu R."/>
            <person name="Wang S."/>
            <person name="Zhang T."/>
            <person name="Zhao G."/>
        </authorList>
    </citation>
    <scope>NUCLEOTIDE SEQUENCE [LARGE SCALE GENOMIC DNA]</scope>
    <source>
        <strain evidence="3">cv. Xinhai21</strain>
        <tissue evidence="2">Leaf</tissue>
    </source>
</reference>
<protein>
    <submittedName>
        <fullName evidence="2">Uncharacterized protein</fullName>
    </submittedName>
</protein>